<sequence length="52" mass="5755">MRSALDTDRRRILVAAADCYKRERSFRLDGVFNVGATTDRIALAVPIDSSLA</sequence>
<reference evidence="2" key="1">
    <citation type="journal article" date="2012" name="Science">
        <title>The Paleozoic origin of enzymatic lignin decomposition reconstructed from 31 fungal genomes.</title>
        <authorList>
            <person name="Floudas D."/>
            <person name="Binder M."/>
            <person name="Riley R."/>
            <person name="Barry K."/>
            <person name="Blanchette R.A."/>
            <person name="Henrissat B."/>
            <person name="Martinez A.T."/>
            <person name="Otillar R."/>
            <person name="Spatafora J.W."/>
            <person name="Yadav J.S."/>
            <person name="Aerts A."/>
            <person name="Benoit I."/>
            <person name="Boyd A."/>
            <person name="Carlson A."/>
            <person name="Copeland A."/>
            <person name="Coutinho P.M."/>
            <person name="de Vries R.P."/>
            <person name="Ferreira P."/>
            <person name="Findley K."/>
            <person name="Foster B."/>
            <person name="Gaskell J."/>
            <person name="Glotzer D."/>
            <person name="Gorecki P."/>
            <person name="Heitman J."/>
            <person name="Hesse C."/>
            <person name="Hori C."/>
            <person name="Igarashi K."/>
            <person name="Jurgens J.A."/>
            <person name="Kallen N."/>
            <person name="Kersten P."/>
            <person name="Kohler A."/>
            <person name="Kuees U."/>
            <person name="Kumar T.K.A."/>
            <person name="Kuo A."/>
            <person name="LaButti K."/>
            <person name="Larrondo L.F."/>
            <person name="Lindquist E."/>
            <person name="Ling A."/>
            <person name="Lombard V."/>
            <person name="Lucas S."/>
            <person name="Lundell T."/>
            <person name="Martin R."/>
            <person name="McLaughlin D.J."/>
            <person name="Morgenstern I."/>
            <person name="Morin E."/>
            <person name="Murat C."/>
            <person name="Nagy L.G."/>
            <person name="Nolan M."/>
            <person name="Ohm R.A."/>
            <person name="Patyshakuliyeva A."/>
            <person name="Rokas A."/>
            <person name="Ruiz-Duenas F.J."/>
            <person name="Sabat G."/>
            <person name="Salamov A."/>
            <person name="Samejima M."/>
            <person name="Schmutz J."/>
            <person name="Slot J.C."/>
            <person name="St John F."/>
            <person name="Stenlid J."/>
            <person name="Sun H."/>
            <person name="Sun S."/>
            <person name="Syed K."/>
            <person name="Tsang A."/>
            <person name="Wiebenga A."/>
            <person name="Young D."/>
            <person name="Pisabarro A."/>
            <person name="Eastwood D.C."/>
            <person name="Martin F."/>
            <person name="Cullen D."/>
            <person name="Grigoriev I.V."/>
            <person name="Hibbett D.S."/>
        </authorList>
    </citation>
    <scope>NUCLEOTIDE SEQUENCE [LARGE SCALE GENOMIC DNA]</scope>
    <source>
        <strain evidence="2">TFB10046</strain>
    </source>
</reference>
<evidence type="ECO:0000313" key="1">
    <source>
        <dbReference type="EMBL" id="EJD34221.1"/>
    </source>
</evidence>
<dbReference type="Proteomes" id="UP000006514">
    <property type="component" value="Unassembled WGS sequence"/>
</dbReference>
<dbReference type="KEGG" id="adl:AURDEDRAFT_176730"/>
<protein>
    <submittedName>
        <fullName evidence="1">Uncharacterized protein</fullName>
    </submittedName>
</protein>
<organism evidence="1 2">
    <name type="scientific">Auricularia subglabra (strain TFB-10046 / SS5)</name>
    <name type="common">White-rot fungus</name>
    <name type="synonym">Auricularia delicata (strain TFB10046)</name>
    <dbReference type="NCBI Taxonomy" id="717982"/>
    <lineage>
        <taxon>Eukaryota</taxon>
        <taxon>Fungi</taxon>
        <taxon>Dikarya</taxon>
        <taxon>Basidiomycota</taxon>
        <taxon>Agaricomycotina</taxon>
        <taxon>Agaricomycetes</taxon>
        <taxon>Auriculariales</taxon>
        <taxon>Auriculariaceae</taxon>
        <taxon>Auricularia</taxon>
    </lineage>
</organism>
<evidence type="ECO:0000313" key="2">
    <source>
        <dbReference type="Proteomes" id="UP000006514"/>
    </source>
</evidence>
<gene>
    <name evidence="1" type="ORF">AURDEDRAFT_176730</name>
</gene>
<accession>J0LCH3</accession>
<name>J0LCH3_AURST</name>
<dbReference type="InParanoid" id="J0LCH3"/>
<dbReference type="EMBL" id="JH687978">
    <property type="protein sequence ID" value="EJD34221.1"/>
    <property type="molecule type" value="Genomic_DNA"/>
</dbReference>
<keyword evidence="2" id="KW-1185">Reference proteome</keyword>
<proteinExistence type="predicted"/>
<dbReference type="AlphaFoldDB" id="J0LCH3"/>